<dbReference type="Proteomes" id="UP001173801">
    <property type="component" value="Unassembled WGS sequence"/>
</dbReference>
<keyword evidence="2" id="KW-1185">Reference proteome</keyword>
<dbReference type="RefSeq" id="WP_284938817.1">
    <property type="nucleotide sequence ID" value="NZ_JANURM010000035.1"/>
</dbReference>
<gene>
    <name evidence="1" type="ORF">NYG85_11685</name>
</gene>
<sequence length="63" mass="7573">MQNLDFKPHFEYKAKQSKIYQDVAIIDFINKTITCRVFEDAFTTYNDFNPKFLRSKTNEPTLF</sequence>
<dbReference type="EMBL" id="JANURM010000035">
    <property type="protein sequence ID" value="MDL0090016.1"/>
    <property type="molecule type" value="Genomic_DNA"/>
</dbReference>
<name>A0ABT7HSV6_9BACT</name>
<organism evidence="1 2">
    <name type="scientific">Campylobacter gastrosuis</name>
    <dbReference type="NCBI Taxonomy" id="2974576"/>
    <lineage>
        <taxon>Bacteria</taxon>
        <taxon>Pseudomonadati</taxon>
        <taxon>Campylobacterota</taxon>
        <taxon>Epsilonproteobacteria</taxon>
        <taxon>Campylobacterales</taxon>
        <taxon>Campylobacteraceae</taxon>
        <taxon>Campylobacter</taxon>
    </lineage>
</organism>
<reference evidence="1" key="2">
    <citation type="journal article" date="2023" name="Microorganisms">
        <title>Isolation and Genomic Characteristics of Cat-Borne Campylobacter felis sp. nov. and Sheep-Borne Campylobacter ovis sp. nov.</title>
        <authorList>
            <person name="Wang H."/>
            <person name="Li Y."/>
            <person name="Gu Y."/>
            <person name="Zhou G."/>
            <person name="Chen X."/>
            <person name="Zhang X."/>
            <person name="Shao Z."/>
            <person name="Zhang J."/>
            <person name="Zhang M."/>
        </authorList>
    </citation>
    <scope>NUCLEOTIDE SEQUENCE</scope>
    <source>
        <strain evidence="1">PS10</strain>
    </source>
</reference>
<comment type="caution">
    <text evidence="1">The sequence shown here is derived from an EMBL/GenBank/DDBJ whole genome shotgun (WGS) entry which is preliminary data.</text>
</comment>
<accession>A0ABT7HSV6</accession>
<protein>
    <recommendedName>
        <fullName evidence="3">Transposase</fullName>
    </recommendedName>
</protein>
<proteinExistence type="predicted"/>
<evidence type="ECO:0000313" key="1">
    <source>
        <dbReference type="EMBL" id="MDL0090016.1"/>
    </source>
</evidence>
<evidence type="ECO:0000313" key="2">
    <source>
        <dbReference type="Proteomes" id="UP001173801"/>
    </source>
</evidence>
<reference evidence="1" key="1">
    <citation type="submission" date="2022-08" db="EMBL/GenBank/DDBJ databases">
        <authorList>
            <person name="Wang H."/>
        </authorList>
    </citation>
    <scope>NUCLEOTIDE SEQUENCE</scope>
    <source>
        <strain evidence="1">PS10</strain>
    </source>
</reference>
<evidence type="ECO:0008006" key="3">
    <source>
        <dbReference type="Google" id="ProtNLM"/>
    </source>
</evidence>